<gene>
    <name evidence="1" type="ORF">H5410_044034</name>
</gene>
<organism evidence="1 2">
    <name type="scientific">Solanum commersonii</name>
    <name type="common">Commerson's wild potato</name>
    <name type="synonym">Commerson's nightshade</name>
    <dbReference type="NCBI Taxonomy" id="4109"/>
    <lineage>
        <taxon>Eukaryota</taxon>
        <taxon>Viridiplantae</taxon>
        <taxon>Streptophyta</taxon>
        <taxon>Embryophyta</taxon>
        <taxon>Tracheophyta</taxon>
        <taxon>Spermatophyta</taxon>
        <taxon>Magnoliopsida</taxon>
        <taxon>eudicotyledons</taxon>
        <taxon>Gunneridae</taxon>
        <taxon>Pentapetalae</taxon>
        <taxon>asterids</taxon>
        <taxon>lamiids</taxon>
        <taxon>Solanales</taxon>
        <taxon>Solanaceae</taxon>
        <taxon>Solanoideae</taxon>
        <taxon>Solaneae</taxon>
        <taxon>Solanum</taxon>
    </lineage>
</organism>
<evidence type="ECO:0000313" key="1">
    <source>
        <dbReference type="EMBL" id="KAG5593520.1"/>
    </source>
</evidence>
<protein>
    <submittedName>
        <fullName evidence="1">Uncharacterized protein</fullName>
    </submittedName>
</protein>
<reference evidence="1 2" key="1">
    <citation type="submission" date="2020-09" db="EMBL/GenBank/DDBJ databases">
        <title>De no assembly of potato wild relative species, Solanum commersonii.</title>
        <authorList>
            <person name="Cho K."/>
        </authorList>
    </citation>
    <scope>NUCLEOTIDE SEQUENCE [LARGE SCALE GENOMIC DNA]</scope>
    <source>
        <strain evidence="1">LZ3.2</strain>
        <tissue evidence="1">Leaf</tissue>
    </source>
</reference>
<dbReference type="EMBL" id="JACXVP010000008">
    <property type="protein sequence ID" value="KAG5593520.1"/>
    <property type="molecule type" value="Genomic_DNA"/>
</dbReference>
<comment type="caution">
    <text evidence="1">The sequence shown here is derived from an EMBL/GenBank/DDBJ whole genome shotgun (WGS) entry which is preliminary data.</text>
</comment>
<feature type="non-terminal residue" evidence="1">
    <location>
        <position position="1"/>
    </location>
</feature>
<dbReference type="AlphaFoldDB" id="A0A9J5Y1W1"/>
<sequence>SYRTPLNNFVQNKVGIQITKKSIDYSTQKLVKWGVYQLRGSFGFDNGPFWSPWTIAYENRQNGRFTCFRACLTFKVGRFGRDGQLAPYLRSPKSRWTIAHENCQNGGLPAPGSTKSLWTIAHENWQNERFTCSGDRLTFKMGCFGPRNSRSPKSPWTIVHENRQNGGFSCSGARLTFKMGRFGHEGPLAP</sequence>
<accession>A0A9J5Y1W1</accession>
<keyword evidence="2" id="KW-1185">Reference proteome</keyword>
<proteinExistence type="predicted"/>
<evidence type="ECO:0000313" key="2">
    <source>
        <dbReference type="Proteomes" id="UP000824120"/>
    </source>
</evidence>
<dbReference type="Proteomes" id="UP000824120">
    <property type="component" value="Chromosome 8"/>
</dbReference>
<name>A0A9J5Y1W1_SOLCO</name>